<sequence>MVWVLLIFGFWQFGPPMPTPRYGFGVGVVGEKIYVIGGRNDTKILDMIEAYNTITSSWESIPVKLPTPRCYMGCATYEGKIYIIGGMTTLSGHNTSLVERFDPATNLWDTVAPLPRAKSGLVACTYANKIYAVGGYIRDSVGYYTKTVERYDPVLNSWREVDSLNTPRINAGVTVYNGKIYALGGSYYNSLKSVEYYVPNQWWNAQPMPRARTGFGALSYGDCIYAIAGDDDGTLLNSVDIWLAESLWCKGPPLNHPRAYFGIAAVGDTIYVIGGKGTSGAINSLEYHSLPLPGITEPESPGCPSSPSFSTIVRNGSMISVEDAEIEVYNSIGMLVKKGRNSIRIDFPKGVYFIRIKQNLNPPIIRKMIVIK</sequence>
<dbReference type="Pfam" id="PF24681">
    <property type="entry name" value="Kelch_KLHDC2_KLHL20_DRC7"/>
    <property type="match status" value="1"/>
</dbReference>
<dbReference type="PANTHER" id="PTHR45632:SF3">
    <property type="entry name" value="KELCH-LIKE PROTEIN 32"/>
    <property type="match status" value="1"/>
</dbReference>
<reference evidence="3 4" key="1">
    <citation type="submission" date="2018-06" db="EMBL/GenBank/DDBJ databases">
        <title>Extensive metabolic versatility and redundancy in microbially diverse, dynamic hydrothermal sediments.</title>
        <authorList>
            <person name="Dombrowski N."/>
            <person name="Teske A."/>
            <person name="Baker B.J."/>
        </authorList>
    </citation>
    <scope>NUCLEOTIDE SEQUENCE [LARGE SCALE GENOMIC DNA]</scope>
    <source>
        <strain evidence="3">B36_G15</strain>
    </source>
</reference>
<dbReference type="Gene3D" id="2.120.10.80">
    <property type="entry name" value="Kelch-type beta propeller"/>
    <property type="match status" value="2"/>
</dbReference>
<name>A0A660SI30_UNCW3</name>
<evidence type="ECO:0000256" key="2">
    <source>
        <dbReference type="ARBA" id="ARBA00022737"/>
    </source>
</evidence>
<evidence type="ECO:0008006" key="5">
    <source>
        <dbReference type="Google" id="ProtNLM"/>
    </source>
</evidence>
<dbReference type="Proteomes" id="UP000268469">
    <property type="component" value="Unassembled WGS sequence"/>
</dbReference>
<dbReference type="PRINTS" id="PR00501">
    <property type="entry name" value="KELCHREPEAT"/>
</dbReference>
<dbReference type="PANTHER" id="PTHR45632">
    <property type="entry name" value="LD33804P"/>
    <property type="match status" value="1"/>
</dbReference>
<dbReference type="SMART" id="SM00612">
    <property type="entry name" value="Kelch"/>
    <property type="match status" value="5"/>
</dbReference>
<dbReference type="InterPro" id="IPR015915">
    <property type="entry name" value="Kelch-typ_b-propeller"/>
</dbReference>
<dbReference type="AlphaFoldDB" id="A0A660SI30"/>
<evidence type="ECO:0000256" key="1">
    <source>
        <dbReference type="ARBA" id="ARBA00022441"/>
    </source>
</evidence>
<dbReference type="EMBL" id="QNBE01000038">
    <property type="protein sequence ID" value="RKX70485.1"/>
    <property type="molecule type" value="Genomic_DNA"/>
</dbReference>
<evidence type="ECO:0000313" key="4">
    <source>
        <dbReference type="Proteomes" id="UP000268469"/>
    </source>
</evidence>
<dbReference type="SUPFAM" id="SSF117281">
    <property type="entry name" value="Kelch motif"/>
    <property type="match status" value="2"/>
</dbReference>
<gene>
    <name evidence="3" type="ORF">DRP53_04880</name>
</gene>
<dbReference type="Pfam" id="PF01344">
    <property type="entry name" value="Kelch_1"/>
    <property type="match status" value="1"/>
</dbReference>
<keyword evidence="2" id="KW-0677">Repeat</keyword>
<accession>A0A660SI30</accession>
<dbReference type="InterPro" id="IPR006652">
    <property type="entry name" value="Kelch_1"/>
</dbReference>
<comment type="caution">
    <text evidence="3">The sequence shown here is derived from an EMBL/GenBank/DDBJ whole genome shotgun (WGS) entry which is preliminary data.</text>
</comment>
<organism evidence="3 4">
    <name type="scientific">candidate division WOR-3 bacterium</name>
    <dbReference type="NCBI Taxonomy" id="2052148"/>
    <lineage>
        <taxon>Bacteria</taxon>
        <taxon>Bacteria division WOR-3</taxon>
    </lineage>
</organism>
<proteinExistence type="predicted"/>
<evidence type="ECO:0000313" key="3">
    <source>
        <dbReference type="EMBL" id="RKX70485.1"/>
    </source>
</evidence>
<keyword evidence="1" id="KW-0880">Kelch repeat</keyword>
<protein>
    <recommendedName>
        <fullName evidence="5">T9SS type A sorting domain-containing protein</fullName>
    </recommendedName>
</protein>